<dbReference type="SUPFAM" id="SSF46689">
    <property type="entry name" value="Homeodomain-like"/>
    <property type="match status" value="1"/>
</dbReference>
<name>A0A7U9KX42_9ACTN</name>
<dbReference type="Gene3D" id="1.10.357.10">
    <property type="entry name" value="Tetracycline Repressor, domain 2"/>
    <property type="match status" value="1"/>
</dbReference>
<dbReference type="GO" id="GO:0003700">
    <property type="term" value="F:DNA-binding transcription factor activity"/>
    <property type="evidence" value="ECO:0007669"/>
    <property type="project" value="TreeGrafter"/>
</dbReference>
<dbReference type="PANTHER" id="PTHR30055">
    <property type="entry name" value="HTH-TYPE TRANSCRIPTIONAL REGULATOR RUTR"/>
    <property type="match status" value="1"/>
</dbReference>
<comment type="caution">
    <text evidence="4">The sequence shown here is derived from an EMBL/GenBank/DDBJ whole genome shotgun (WGS) entry which is preliminary data.</text>
</comment>
<evidence type="ECO:0000256" key="2">
    <source>
        <dbReference type="ARBA" id="ARBA00023125"/>
    </source>
</evidence>
<dbReference type="SUPFAM" id="SSF48498">
    <property type="entry name" value="Tetracyclin repressor-like, C-terminal domain"/>
    <property type="match status" value="1"/>
</dbReference>
<evidence type="ECO:0000313" key="5">
    <source>
        <dbReference type="Proteomes" id="UP000287830"/>
    </source>
</evidence>
<dbReference type="GO" id="GO:0000976">
    <property type="term" value="F:transcription cis-regulatory region binding"/>
    <property type="evidence" value="ECO:0007669"/>
    <property type="project" value="TreeGrafter"/>
</dbReference>
<sequence>MPDPATPRPRPGRPARLNRERIVDAAVAAGNLDTLTMRALAARLDVSHGALYRWVSNRDQLFDLVSDVMVERILPTGGPPGGSPDGSPDGARDADWRPWLARVAWSMHDQFLAVPGYATRLSRPHRHNSDALGRLRQEVVTAFTNAGVAPELAEQSWYIFITTVVGWLAVQETPSDLPFNHGAPRFDLFLDTLLRGLPAREPGAERP</sequence>
<organism evidence="4 5">
    <name type="scientific">Streptomyces chrestomyceticus JCM 4735</name>
    <dbReference type="NCBI Taxonomy" id="1306181"/>
    <lineage>
        <taxon>Bacteria</taxon>
        <taxon>Bacillati</taxon>
        <taxon>Actinomycetota</taxon>
        <taxon>Actinomycetes</taxon>
        <taxon>Kitasatosporales</taxon>
        <taxon>Streptomycetaceae</taxon>
        <taxon>Streptomyces</taxon>
    </lineage>
</organism>
<dbReference type="Proteomes" id="UP000287830">
    <property type="component" value="Unassembled WGS sequence"/>
</dbReference>
<dbReference type="RefSeq" id="WP_125046417.1">
    <property type="nucleotide sequence ID" value="NZ_BHZC01000001.1"/>
</dbReference>
<dbReference type="InterPro" id="IPR036271">
    <property type="entry name" value="Tet_transcr_reg_TetR-rel_C_sf"/>
</dbReference>
<dbReference type="OrthoDB" id="4539286at2"/>
<dbReference type="AlphaFoldDB" id="A0A7U9KX42"/>
<evidence type="ECO:0000256" key="1">
    <source>
        <dbReference type="ARBA" id="ARBA00023015"/>
    </source>
</evidence>
<evidence type="ECO:0000313" key="4">
    <source>
        <dbReference type="EMBL" id="GCD36956.1"/>
    </source>
</evidence>
<dbReference type="PANTHER" id="PTHR30055:SF151">
    <property type="entry name" value="TRANSCRIPTIONAL REGULATORY PROTEIN"/>
    <property type="match status" value="1"/>
</dbReference>
<dbReference type="InterPro" id="IPR009057">
    <property type="entry name" value="Homeodomain-like_sf"/>
</dbReference>
<keyword evidence="3" id="KW-0804">Transcription</keyword>
<keyword evidence="2" id="KW-0238">DNA-binding</keyword>
<reference evidence="4 5" key="1">
    <citation type="submission" date="2018-11" db="EMBL/GenBank/DDBJ databases">
        <title>Whole genome sequence of Streptomyces chrestomyceticus NBRC 13444(T).</title>
        <authorList>
            <person name="Komaki H."/>
            <person name="Tamura T."/>
        </authorList>
    </citation>
    <scope>NUCLEOTIDE SEQUENCE [LARGE SCALE GENOMIC DNA]</scope>
    <source>
        <strain evidence="4 5">NBRC 13444</strain>
    </source>
</reference>
<proteinExistence type="predicted"/>
<dbReference type="InterPro" id="IPR050109">
    <property type="entry name" value="HTH-type_TetR-like_transc_reg"/>
</dbReference>
<gene>
    <name evidence="4" type="ORF">OEIGOIKO_04737</name>
</gene>
<protein>
    <submittedName>
        <fullName evidence="4">TetR family transcriptional regulator</fullName>
    </submittedName>
</protein>
<dbReference type="GeneID" id="95623574"/>
<evidence type="ECO:0000256" key="3">
    <source>
        <dbReference type="ARBA" id="ARBA00023163"/>
    </source>
</evidence>
<dbReference type="EMBL" id="BHZC01000001">
    <property type="protein sequence ID" value="GCD36956.1"/>
    <property type="molecule type" value="Genomic_DNA"/>
</dbReference>
<keyword evidence="1" id="KW-0805">Transcription regulation</keyword>
<accession>A0A7U9KX42</accession>